<evidence type="ECO:0000313" key="14">
    <source>
        <dbReference type="EMBL" id="EFE73062.2"/>
    </source>
</evidence>
<dbReference type="InterPro" id="IPR013968">
    <property type="entry name" value="PKS_KR"/>
</dbReference>
<dbReference type="PANTHER" id="PTHR43775">
    <property type="entry name" value="FATTY ACID SYNTHASE"/>
    <property type="match status" value="1"/>
</dbReference>
<dbReference type="SMART" id="SM00825">
    <property type="entry name" value="PKS_KS"/>
    <property type="match status" value="3"/>
</dbReference>
<evidence type="ECO:0000259" key="11">
    <source>
        <dbReference type="PROSITE" id="PS50075"/>
    </source>
</evidence>
<evidence type="ECO:0000256" key="10">
    <source>
        <dbReference type="SAM" id="MobiDB-lite"/>
    </source>
</evidence>
<dbReference type="FunFam" id="3.40.366.10:FF:000002">
    <property type="entry name" value="Probable polyketide synthase 2"/>
    <property type="match status" value="2"/>
</dbReference>
<reference evidence="15" key="2">
    <citation type="submission" date="2008-12" db="EMBL/GenBank/DDBJ databases">
        <title>Annotation of Streptomyces roseosporus strain NRRL 15998.</title>
        <authorList>
            <consortium name="The Broad Institute Genome Sequencing Platform"/>
            <consortium name="Broad Institute Microbial Sequencing Center"/>
            <person name="Fischbach M."/>
            <person name="Ward D."/>
            <person name="Young S."/>
            <person name="Kodira C.D."/>
            <person name="Zeng Q."/>
            <person name="Koehrsen M."/>
            <person name="Godfrey P."/>
            <person name="Alvarado L."/>
            <person name="Berlin A.M."/>
            <person name="Borenstein D."/>
            <person name="Chen Z."/>
            <person name="Engels R."/>
            <person name="Freedman E."/>
            <person name="Gellesch M."/>
            <person name="Goldberg J."/>
            <person name="Griggs A."/>
            <person name="Gujja S."/>
            <person name="Heiman D.I."/>
            <person name="Hepburn T.A."/>
            <person name="Howarth C."/>
            <person name="Jen D."/>
            <person name="Larson L."/>
            <person name="Lewis B."/>
            <person name="Mehta T."/>
            <person name="Park D."/>
            <person name="Pearson M."/>
            <person name="Roberts A."/>
            <person name="Saif S."/>
            <person name="Shea T.D."/>
            <person name="Shenoy N."/>
            <person name="Sisk P."/>
            <person name="Stolte C."/>
            <person name="Sykes S.N."/>
            <person name="Walk T."/>
            <person name="White J."/>
            <person name="Yandava C."/>
            <person name="Straight P."/>
            <person name="Clardy J."/>
            <person name="Hung D."/>
            <person name="Kolter R."/>
            <person name="Mekalanos J."/>
            <person name="Walker S."/>
            <person name="Walsh C.T."/>
            <person name="Wieland B.L.C."/>
            <person name="Ilzarbe M."/>
            <person name="Galagan J."/>
            <person name="Nusbaum C."/>
            <person name="Birren B."/>
        </authorList>
    </citation>
    <scope>NUCLEOTIDE SEQUENCE [LARGE SCALE GENOMIC DNA]</scope>
    <source>
        <strain evidence="15">NRRL 15998</strain>
    </source>
</reference>
<dbReference type="InterPro" id="IPR014031">
    <property type="entry name" value="Ketoacyl_synth_C"/>
</dbReference>
<dbReference type="InterPro" id="IPR016039">
    <property type="entry name" value="Thiolase-like"/>
</dbReference>
<dbReference type="Pfam" id="PF16197">
    <property type="entry name" value="KAsynt_C_assoc"/>
    <property type="match status" value="2"/>
</dbReference>
<dbReference type="Proteomes" id="UP000003986">
    <property type="component" value="Unassembled WGS sequence"/>
</dbReference>
<dbReference type="Gene3D" id="3.40.366.10">
    <property type="entry name" value="Malonyl-Coenzyme A Acyl Carrier Protein, domain 2"/>
    <property type="match status" value="3"/>
</dbReference>
<accession>D6AIT5</accession>
<keyword evidence="5" id="KW-0677">Repeat</keyword>
<proteinExistence type="predicted"/>
<dbReference type="SMART" id="SM00827">
    <property type="entry name" value="PKS_AT"/>
    <property type="match status" value="3"/>
</dbReference>
<keyword evidence="8" id="KW-0012">Acyltransferase</keyword>
<feature type="region of interest" description="C-terminal hotdog fold" evidence="9">
    <location>
        <begin position="4855"/>
        <end position="4994"/>
    </location>
</feature>
<dbReference type="Pfam" id="PF22953">
    <property type="entry name" value="SpnB_Rossmann"/>
    <property type="match status" value="3"/>
</dbReference>
<reference evidence="15" key="1">
    <citation type="submission" date="2008-10" db="EMBL/GenBank/DDBJ databases">
        <authorList>
            <person name="Molnar K."/>
        </authorList>
    </citation>
    <scope>NUCLEOTIDE SEQUENCE [LARGE SCALE GENOMIC DNA]</scope>
    <source>
        <strain evidence="15">NRRL 15998</strain>
    </source>
</reference>
<evidence type="ECO:0000259" key="12">
    <source>
        <dbReference type="PROSITE" id="PS52004"/>
    </source>
</evidence>
<feature type="region of interest" description="N-terminal hotdog fold" evidence="9">
    <location>
        <begin position="4716"/>
        <end position="4841"/>
    </location>
</feature>
<evidence type="ECO:0000259" key="13">
    <source>
        <dbReference type="PROSITE" id="PS52019"/>
    </source>
</evidence>
<dbReference type="Gene3D" id="3.40.50.720">
    <property type="entry name" value="NAD(P)-binding Rossmann-like Domain"/>
    <property type="match status" value="3"/>
</dbReference>
<dbReference type="Gene3D" id="3.30.70.3290">
    <property type="match status" value="3"/>
</dbReference>
<evidence type="ECO:0000256" key="7">
    <source>
        <dbReference type="ARBA" id="ARBA00023268"/>
    </source>
</evidence>
<dbReference type="Gene3D" id="3.30.300.30">
    <property type="match status" value="1"/>
</dbReference>
<evidence type="ECO:0000256" key="3">
    <source>
        <dbReference type="ARBA" id="ARBA00022553"/>
    </source>
</evidence>
<dbReference type="SMART" id="SM00826">
    <property type="entry name" value="PKS_DH"/>
    <property type="match status" value="2"/>
</dbReference>
<dbReference type="InterPro" id="IPR045851">
    <property type="entry name" value="AMP-bd_C_sf"/>
</dbReference>
<feature type="active site" description="Proton donor; for dehydratase activity" evidence="9">
    <location>
        <position position="4915"/>
    </location>
</feature>
<keyword evidence="4" id="KW-0808">Transferase</keyword>
<dbReference type="GO" id="GO:0033068">
    <property type="term" value="P:macrolide biosynthetic process"/>
    <property type="evidence" value="ECO:0007669"/>
    <property type="project" value="UniProtKB-ARBA"/>
</dbReference>
<dbReference type="SUPFAM" id="SSF53901">
    <property type="entry name" value="Thiolase-like"/>
    <property type="match status" value="3"/>
</dbReference>
<dbReference type="PROSITE" id="PS00012">
    <property type="entry name" value="PHOSPHOPANTETHEINE"/>
    <property type="match status" value="2"/>
</dbReference>
<evidence type="ECO:0000256" key="5">
    <source>
        <dbReference type="ARBA" id="ARBA00022737"/>
    </source>
</evidence>
<comment type="pathway">
    <text evidence="1">Antibiotic biosynthesis.</text>
</comment>
<dbReference type="SUPFAM" id="SSF55048">
    <property type="entry name" value="Probable ACP-binding domain of malonyl-CoA ACP transacylase"/>
    <property type="match status" value="3"/>
</dbReference>
<dbReference type="Gene3D" id="3.40.50.12780">
    <property type="entry name" value="N-terminal domain of ligase-like"/>
    <property type="match status" value="1"/>
</dbReference>
<dbReference type="Pfam" id="PF00698">
    <property type="entry name" value="Acyl_transf_1"/>
    <property type="match status" value="3"/>
</dbReference>
<dbReference type="InterPro" id="IPR020845">
    <property type="entry name" value="AMP-binding_CS"/>
</dbReference>
<dbReference type="GO" id="GO:0004312">
    <property type="term" value="F:fatty acid synthase activity"/>
    <property type="evidence" value="ECO:0007669"/>
    <property type="project" value="TreeGrafter"/>
</dbReference>
<dbReference type="CDD" id="cd00833">
    <property type="entry name" value="PKS"/>
    <property type="match status" value="3"/>
</dbReference>
<dbReference type="InterPro" id="IPR020841">
    <property type="entry name" value="PKS_Beta-ketoAc_synthase_dom"/>
</dbReference>
<evidence type="ECO:0000256" key="9">
    <source>
        <dbReference type="PROSITE-ProRule" id="PRU01363"/>
    </source>
</evidence>
<dbReference type="InterPro" id="IPR055123">
    <property type="entry name" value="SpnB-like_Rossmann"/>
</dbReference>
<dbReference type="Pfam" id="PF00109">
    <property type="entry name" value="ketoacyl-synt"/>
    <property type="match status" value="3"/>
</dbReference>
<dbReference type="PROSITE" id="PS52004">
    <property type="entry name" value="KS3_2"/>
    <property type="match status" value="3"/>
</dbReference>
<feature type="active site" description="Proton acceptor; for dehydratase activity" evidence="9">
    <location>
        <position position="4748"/>
    </location>
</feature>
<dbReference type="InterPro" id="IPR018201">
    <property type="entry name" value="Ketoacyl_synth_AS"/>
</dbReference>
<feature type="domain" description="Carrier" evidence="11">
    <location>
        <begin position="3722"/>
        <end position="3797"/>
    </location>
</feature>
<evidence type="ECO:0000256" key="2">
    <source>
        <dbReference type="ARBA" id="ARBA00022450"/>
    </source>
</evidence>
<dbReference type="PROSITE" id="PS00606">
    <property type="entry name" value="KS3_1"/>
    <property type="match status" value="3"/>
</dbReference>
<dbReference type="InterPro" id="IPR042104">
    <property type="entry name" value="PKS_dehydratase_sf"/>
</dbReference>
<evidence type="ECO:0000256" key="6">
    <source>
        <dbReference type="ARBA" id="ARBA00023194"/>
    </source>
</evidence>
<dbReference type="SUPFAM" id="SSF51735">
    <property type="entry name" value="NAD(P)-binding Rossmann-fold domains"/>
    <property type="match status" value="6"/>
</dbReference>
<dbReference type="Gene3D" id="3.40.50.11460">
    <property type="match status" value="1"/>
</dbReference>
<dbReference type="GO" id="GO:0006633">
    <property type="term" value="P:fatty acid biosynthetic process"/>
    <property type="evidence" value="ECO:0007669"/>
    <property type="project" value="InterPro"/>
</dbReference>
<evidence type="ECO:0000256" key="8">
    <source>
        <dbReference type="ARBA" id="ARBA00023315"/>
    </source>
</evidence>
<dbReference type="InterPro" id="IPR016036">
    <property type="entry name" value="Malonyl_transacylase_ACP-bd"/>
</dbReference>
<dbReference type="Gene3D" id="3.40.47.10">
    <property type="match status" value="3"/>
</dbReference>
<dbReference type="InterPro" id="IPR016035">
    <property type="entry name" value="Acyl_Trfase/lysoPLipase"/>
</dbReference>
<dbReference type="Pfam" id="PF22621">
    <property type="entry name" value="CurL-like_PKS_C"/>
    <property type="match status" value="1"/>
</dbReference>
<dbReference type="InterPro" id="IPR042099">
    <property type="entry name" value="ANL_N_sf"/>
</dbReference>
<dbReference type="InterPro" id="IPR057326">
    <property type="entry name" value="KR_dom"/>
</dbReference>
<dbReference type="SMART" id="SM00822">
    <property type="entry name" value="PKS_KR"/>
    <property type="match status" value="3"/>
</dbReference>
<dbReference type="Pfam" id="PF13193">
    <property type="entry name" value="AMP-binding_C"/>
    <property type="match status" value="1"/>
</dbReference>
<dbReference type="InterPro" id="IPR020807">
    <property type="entry name" value="PKS_DH"/>
</dbReference>
<dbReference type="Pfam" id="PF00550">
    <property type="entry name" value="PP-binding"/>
    <property type="match status" value="4"/>
</dbReference>
<organism evidence="14 15">
    <name type="scientific">Streptomyces filamentosus NRRL 15998</name>
    <dbReference type="NCBI Taxonomy" id="457431"/>
    <lineage>
        <taxon>Bacteria</taxon>
        <taxon>Bacillati</taxon>
        <taxon>Actinomycetota</taxon>
        <taxon>Actinomycetes</taxon>
        <taxon>Kitasatosporales</taxon>
        <taxon>Streptomycetaceae</taxon>
        <taxon>Streptomyces</taxon>
    </lineage>
</organism>
<dbReference type="InterPro" id="IPR000873">
    <property type="entry name" value="AMP-dep_synth/lig_dom"/>
</dbReference>
<evidence type="ECO:0000313" key="15">
    <source>
        <dbReference type="Proteomes" id="UP000003986"/>
    </source>
</evidence>
<feature type="domain" description="Carrier" evidence="11">
    <location>
        <begin position="5462"/>
        <end position="5537"/>
    </location>
</feature>
<sequence>MRTELVRPLHDLLRAQAARLGRKTAYRDDHRSLSYTDLETRSRRLAGHLADLRLRPGDRAAMLLGNRVETVESYYAIARSGAIGVPLNPRSSDAELAYLLEDSGARVIITDAFHLDQIRRLRATLFPLTVLVVGHEPVPAGTLSYESLAMSEPDSPAYDSLGLDETAWMLYTSGTTGSPKGVLSTTRNCLWSVAACYAPVLGLSAKDTVLWPLPLFHSLSHIACVLSVAATGASARIVDGLSTGDILDIWDDEGFTVVAGVPTMYHRLVREARARGFEAPGLRVGLVGGAITTAELRRSVEETFGVPLIDAYGSTETCGSITINWPSGARVEGSCGLPVVGLGVRLVDPRTGLDVPDGAEGEVWVRGPNVMSGYHNQPEATAEALKDGWYHTGDLARRDDAGYFTVTGRIKELIIRAGENIHPVEVENVLRTVRGVSDVAVVGKPHEVLGEVPVAFVVPTAEGLDPAEAFAACRGQLSAFKVPEELYEIREIPRTASGKTTRRRLLELPARLRAVADTYHESLLRTDWVPRAAQPQSVPGDWALLGREAAQTAPGLESTGARTRAHKDLDALRADVAAGGPAPAVALLAVPAVGRGADALRDSAAELTRWVRTWSADRALANSLLVVATRGAVACGADDLVEPRTAALRGLLCSLQTEHPGNVLIADLDDDLSSHSALPAAVASGDRQFAVRSGVTLVPRPARVATDAGPGVRLSFDEPGTVVVTGADSPRGGAIAEHLADNYSVTRFLLVAAPGRIGLAAETRARLAESGTETLLVECDLTKRSQLKRILAEAAPVRAIVHAAEAGPGHDRLAATIAGARNLRELTRDDDLSAFVLCPSTTTITHPGDAAAAASAAFLGALARQLHAEGVPALSLGWDSDQDTASLTRRQELAAFDAALGAGQPDLAMLELDPEAVTDGSVTPLTQTRAEASAGQAAGEATDGPEAPDAALRWGRLAEDEQKRQLVDLVREQVAELLGLPGPEAVTADRAFKELGFTSAKAVELRDRLARATRLRLPATAAFDHPTPQTLGQRLHRELCGAVEPVEPVEAVEQPSTTASGSDEPIAIVGMGCRFPGGVSSPEDLWRLVAEETDAVSGFPTDRGWDLESLYHPDPDHAGTSYAREGGFLYGAAEFDAGFFGISPREALAMDPQQRLMLETSWEALERAGLDPASLRGKSVGVFSGAMHQGYPDDDTDVPGDAPEGVEGYLMTGGAGSVLSGRVSYVLGLEGPAVTVDTACSSSLVALHLAAQSLRSGESSLALAGGVTVMSGADAFVAFSRQRGLAADGRCKSFAASADGTGWAEGVGVLLLERLSDAVRNGHEVLGVVRGSAVNQDGASNGLTAPNGPSQQRVIRRALANAGLSVTDVDAVEAHGTGTVLGDPIEAQALLATYGQGRDVGRPLWLGSLKSNIGHTQAAAGVAGVIKMVQAMRHGVLPKTLHVDEPSGQVDWSAGAVELLTEARQWPETGGPRRAAVSSFGVSGTNAHVVLEQAPEQVPVGGEQGVLEGPVVPLVVSGRGQAGLAGQAGRLAGFLAGRADDELVGVARSLAGSRSSLMDRAVIIASGRGEAVAGLEALARGEAVPGVVTAAGESTSGRVVFVFPGQGAQWVGMGADLLGSSGVFARRLGECARVLDPLTGWSLLEVVRGVGGVSLDGVDVVQPVSFAVMVSLAAVWEACGVVPDAVVGHSQGEIAAAVVGGVLSLEDAARVVVERSRLIGARLSGGGGMVSVAAGVERVGALLDGFEGVEVAAVNGPRSVVVAGERGALDGLVGVCEGEGVRVRRIPVDYASHSVQVEEIEEELGSVLEGIVPRAGRVPFYSTVTGAPVDTTMLDGGYWYRNLRHTVRFEEATRALAAAGHRVFVEVSSHPVLVPGVEETVEACGVGPVVVTGTLRRNEDGPGRFVEALARLHVRGVGVDWAALLGRDSGWPIDLPTYAFQRQRFWLESGRGAGDPSVLGLAGVDHPLLGARADIPATSGVLFTSRWSAHALPWAADTGAVPAAAFVDLVMRAGDEVGSGVIAELDIEAPLVLPASGGVQVRVTVGGSDDSGKRPVLVHGRREDGEEGAPWIRYASAQLALDEAVPGFEMSQWPPQGPGSGAEIALPEGVEPGRFGLHPVLLEAAARLGHSRTESDAPDGLPCAWRGVRLYATGASRLRAQVMPGASGGFGLRLADVHGAVVASVESVTWQPVDFPESDPGAVWSEDTLFQVTWAESALPRVAGPDEAVRVRTADDVAAWAADGTASDLVVADLTDLRDGLRPLLTRALGLLQAWLAEPTAEGVRLILLTADTDDPVAAAVWGLVRSAQSEHPDRFLLVSMDRPVDDTAWWPPAPAGVLADALASGEPQLAFRSGTVRVPRLARALVRETTTARPLDPAGTVLITGGTGALGALVARHLVGEHHVRNLVLASRRGPDAPEAPALKAELTALGARVRIVACDVADRAVVADLLSSVPQDAPLTVVVHTAGVLDDGVVTALTPERLDAVLRPKADAALVLDELTRELDLAAFVLFSSAAGVFGNPGQGNYAAANAFMDALAQRRRAAGLPATSLAWGYWSSSSEMTAHLSDTDLRRNRSIGMSAISADLGMALFDAGLTATEPALVPAKLDLRGLRAKSASTPVPAMLRGLVTHGRRTASAPAPKGATDLARRLTPLTEADQEEYLLTLISGRAAEILGHSSGEQIEPTRPFREAGFDSLTSVELRNRLAGETGLRLPSTLLFDHPNPRTLARWLRARILGSDLVADDAPEAPAPNPSVDDDPIAIVAMSCRFPGGARGPDGLWKLLLDGTDAIGDFPDDRGWDLDTLYHPDPDHPGTTYTERGAFLTDVAGFDADFFEISPREALAMDPQQRLFLETSWEVFERAGIDPTALRGSGIGVFAGVNTRGYALRLQQRPELVEGHRITGVSDAVLSGRVSYVLGLEGPAVTLDTACSSSLVALHLAAQSLRSGECSMALAGGVTVMTEPDAFVDFSRQRGLSTDGRCKSFAASADGTGWAEGVGVLLLERLSDAVRNGHEVLAVVRGSAVNQDGASNGLTAPNGPSQQRVIRRALANAGLSVTDVDAVEAHGTGTVLGDPIEAQALLATYGQGRDVGRPLWLGSLKSNIGHTQAAAGVAGVIKMVQAMRHGVLPKTLHVDEPTGQVDWSAGAVELLTEARQWPETGGPRRAAVSSFGVSGTNAHVILEQASQADGANQADAAEDTAQADAVADTAPEATPVLPWLLSAKSPDALRGQAAELAAHIRRTPAASGTDLAYSLITTRAVFDQRAAVVGTDRDRLIADLERLATGGTLPETLVRDERRPGRLAFLFTGQGSQRVGMGRELYDRYPAYRASFDASCAELDRQLGDAVELPLRDVVFAPPGSDEAARLDSTVYAQSALFALETSLHRLYESWGVRAEFLAGHSIGELSAAHCADVLSLKDAAALVAARARLMQALPGGGAMIAVNAPESEVLPLVAAYPDAVAIAAVNGPASVVISGDTDAVTAVAAELTARGHRTKRLRVSHAFHSPHMDGMLDEFRELASGLAYRSPTIPVISTLTGTVATPDQLCSPDYWVEHVRQAVRFHDGLRTLREHDVTTFLELGPDGVLSAMAQDAVGDPTDGGGFIPSLQRDGDEPLTVVTALARLHARGVPVTWTALFEGASPRRVELPTYAFQHRRFWVDTAPAGAGSPAPDGDVRNSGGGSGTPDTSVRPDGPATQPVKAFEDGSLAAQLAALPESEQNLNLLQLVSEHVAAVLGHDRVDGIEATRAFQSLGFDSLAAVRLQTRLQDTLGVSLSRTLVYDYPSPVELADFLQAELFGHHTAAAADATGALHDPNEPIAIVGMACRLPGGVSSPEDLWELLRAGGDGISGFPTDRGWDLESLYHPDPDHAGTSYAREGGFLYGAAEFDAGFFGISPREALAMDPQQRLMLETSWEALERAGLTPAALRGKPVGVFSGMVNHEYTTRVSAVPEGVEGYLMTGGAGSVLSGRVSYVLGLEGPAVTVDTACSSSLVALHLAAQSLRSGESSLALAGGVTVMSGADAFVAFSRQRGLAADGRCKSFAASADGTGFAEGAGVLVLERLSDAVRNGHEVLGVVRGSAVNQDGASNGLTAPNGPSQRRVIRRALSNAGLSATEVDAVEAHGTGTPLGDPIEAQALLATYGQGRDVGRPLWLGSLKSNIGHTQAAAGVAGVIKMVQAMRHGVLPKTLHVDEPSDQVDWSVGAVELLTEARQWPETGGPRRAAVSGFGVSGTNAHVILEQAPEQVSGESPEPGVLAGVQVPLVVSGRGQAALAGQAGRLAESLARRGEDELFGVARSLVGTRGALADRAVIVASGRDEAVAGLEALARGEAAPGVVTAVGESKAGRLGVLFSGQGSQRVGMGRELYGCFGVFREVFDEVCGVLDARLAGFVEYGVADVVFGVVGGEGLLDRTVYAQAGLFAVEVALFRLVESWGVRVDVVGGHSVGEVVAAYVAGVLSLEDAGALVAARGRLMEGLVEGGAMVAVGAGEEEVVGVLREGVWVAAVNGPSSVVISGVEGEVLAVAEVLAGRGVRTRRLSVSHAFHSGLMEPMLEEFRSVVSGLVLREPRLAMVSNVSGGLVGEGVVVLPEYWVEHVRSAVRFADGVGALREAGVSTVVELGPDGVLSGMGGECVEEPGVFVPVLRGGGGEVRSVVEAVARLHVRGVGVDWGVLVGRGSGFPVDVPTYAFQRQRFWLGSGGGAGDPVGLGLGGVGHPMLGAVVEVPASGGVVFVSRWSVGLFGWLADHVVAGAVLVPGAAFVDVVVRAGDEVGCGVLSELVIEAPLVLPERGGVQVRVCVGEVDGVGQRSVEVHSRVEDAGPGVEWTRHVSGRLAPEVAHADFELAQWPPAGAVLVEGAAERAYREMAETGYGYGPAFRGLSRVWTRGEEVFAEVVLPDEAGGPDGFGVHPALIDACFHAGGFRAGLAGREPRLVLPFAWNDVRVFAVGATALRVHLSFQGPDTITVRMADGTGAPVASVESLASRPVRPDQVRTGSGVINDQLFRVAWGPTSVKRRDGSLNAVSVATADDVRALAAEAEVPGILLLDVVGDDRADAAEVRDLAAQALEVVQAWTAEPALADSRLLAVTHGAVAVAGEEAPVDLAAAAVGGLLRSAQAENPTRILLIDTDDSEASLRVLPDVLASRELYVALRDGVVLAPRLVRAMDVGGANAGRELDREGTVLITGGTGALGALVARHVIETHGVRNVLLVSRRGEQAPGAVQLRDELTALGANVRVAACDVADREATAALLASVPADAPLTAVVHTAGVTDDGVITALTPERLDTVFRPKVDAALVLDELTRDLDLSAFVLYSSAAGTIGNPGQGNYAAANAFLDALAQRRRAAGLPATSLAWGWWGKSTELTGHLDEVDLKRINRLGIVAFTDQEGMELFDTALRAPDAVLVPAKFDFAAMHAQLEPGHLPLMFRGLLKAGRRFAQDEAGGAGKLAEELANATEAEREQIVLDMVQREAVTTIGYLSADDFGPETGLFDIGYDSLTAVELRNRLSELTGLRIPPGIAFEYPTVKELAEQLLELLDAAR</sequence>
<feature type="domain" description="Carrier" evidence="11">
    <location>
        <begin position="964"/>
        <end position="1039"/>
    </location>
</feature>
<dbReference type="SMART" id="SM00823">
    <property type="entry name" value="PKS_PP"/>
    <property type="match status" value="4"/>
</dbReference>
<dbReference type="InterPro" id="IPR014043">
    <property type="entry name" value="Acyl_transferase_dom"/>
</dbReference>
<keyword evidence="7" id="KW-0511">Multifunctional enzyme</keyword>
<dbReference type="InterPro" id="IPR032821">
    <property type="entry name" value="PKS_assoc"/>
</dbReference>
<dbReference type="Pfam" id="PF08659">
    <property type="entry name" value="KR"/>
    <property type="match status" value="3"/>
</dbReference>
<dbReference type="FunFam" id="3.40.47.10:FF:000019">
    <property type="entry name" value="Polyketide synthase type I"/>
    <property type="match status" value="3"/>
</dbReference>
<dbReference type="Gene3D" id="1.10.1200.10">
    <property type="entry name" value="ACP-like"/>
    <property type="match status" value="4"/>
</dbReference>
<dbReference type="SUPFAM" id="SSF56801">
    <property type="entry name" value="Acetyl-CoA synthetase-like"/>
    <property type="match status" value="1"/>
</dbReference>
<dbReference type="SUPFAM" id="SSF47336">
    <property type="entry name" value="ACP-like"/>
    <property type="match status" value="4"/>
</dbReference>
<dbReference type="InterPro" id="IPR001227">
    <property type="entry name" value="Ac_transferase_dom_sf"/>
</dbReference>
<dbReference type="CDD" id="cd08956">
    <property type="entry name" value="KR_3_FAS_SDR_x"/>
    <property type="match status" value="3"/>
</dbReference>
<dbReference type="InterPro" id="IPR006162">
    <property type="entry name" value="Ppantetheine_attach_site"/>
</dbReference>
<dbReference type="InterPro" id="IPR049552">
    <property type="entry name" value="PKS_DH_N"/>
</dbReference>
<name>D6AIT5_STRFL</name>
<dbReference type="Pfam" id="PF02801">
    <property type="entry name" value="Ketoacyl-synt_C"/>
    <property type="match status" value="3"/>
</dbReference>
<dbReference type="Gene3D" id="3.10.129.110">
    <property type="entry name" value="Polyketide synthase dehydratase"/>
    <property type="match status" value="3"/>
</dbReference>
<dbReference type="InterPro" id="IPR050091">
    <property type="entry name" value="PKS_NRPS_Biosynth_Enz"/>
</dbReference>
<dbReference type="GO" id="GO:0004315">
    <property type="term" value="F:3-oxoacyl-[acyl-carrier-protein] synthase activity"/>
    <property type="evidence" value="ECO:0007669"/>
    <property type="project" value="InterPro"/>
</dbReference>
<dbReference type="Pfam" id="PF14765">
    <property type="entry name" value="PS-DH"/>
    <property type="match status" value="1"/>
</dbReference>
<dbReference type="InterPro" id="IPR036736">
    <property type="entry name" value="ACP-like_sf"/>
</dbReference>
<dbReference type="InterPro" id="IPR025110">
    <property type="entry name" value="AMP-bd_C"/>
</dbReference>
<dbReference type="SUPFAM" id="SSF52151">
    <property type="entry name" value="FabD/lysophospholipase-like"/>
    <property type="match status" value="3"/>
</dbReference>
<keyword evidence="6" id="KW-0045">Antibiotic biosynthesis</keyword>
<dbReference type="PROSITE" id="PS50075">
    <property type="entry name" value="CARRIER"/>
    <property type="match status" value="4"/>
</dbReference>
<dbReference type="InterPro" id="IPR020806">
    <property type="entry name" value="PKS_PP-bd"/>
</dbReference>
<feature type="domain" description="PKS/mFAS DH" evidence="13">
    <location>
        <begin position="4716"/>
        <end position="4994"/>
    </location>
</feature>
<dbReference type="SMART" id="SM01294">
    <property type="entry name" value="PKS_PP_betabranch"/>
    <property type="match status" value="1"/>
</dbReference>
<dbReference type="Pfam" id="PF00501">
    <property type="entry name" value="AMP-binding"/>
    <property type="match status" value="1"/>
</dbReference>
<gene>
    <name evidence="14" type="ORF">SSGG_00427</name>
</gene>
<feature type="domain" description="Carrier" evidence="11">
    <location>
        <begin position="2662"/>
        <end position="2737"/>
    </location>
</feature>
<protein>
    <submittedName>
        <fullName evidence="14">Rifamycin polyketide synthase</fullName>
    </submittedName>
</protein>
<keyword evidence="2" id="KW-0596">Phosphopantetheine</keyword>
<dbReference type="FunFam" id="1.10.1200.10:FF:000007">
    <property type="entry name" value="Probable polyketide synthase pks17"/>
    <property type="match status" value="2"/>
</dbReference>
<dbReference type="PROSITE" id="PS00455">
    <property type="entry name" value="AMP_BINDING"/>
    <property type="match status" value="1"/>
</dbReference>
<dbReference type="GO" id="GO:0031177">
    <property type="term" value="F:phosphopantetheine binding"/>
    <property type="evidence" value="ECO:0007669"/>
    <property type="project" value="InterPro"/>
</dbReference>
<dbReference type="InterPro" id="IPR036291">
    <property type="entry name" value="NAD(P)-bd_dom_sf"/>
</dbReference>
<feature type="domain" description="Ketosynthase family 3 (KS3)" evidence="12">
    <location>
        <begin position="3816"/>
        <end position="4242"/>
    </location>
</feature>
<feature type="domain" description="Ketosynthase family 3 (KS3)" evidence="12">
    <location>
        <begin position="2759"/>
        <end position="3185"/>
    </location>
</feature>
<dbReference type="EMBL" id="DS999644">
    <property type="protein sequence ID" value="EFE73062.2"/>
    <property type="molecule type" value="Genomic_DNA"/>
</dbReference>
<dbReference type="InterPro" id="IPR049551">
    <property type="entry name" value="PKS_DH_C"/>
</dbReference>
<feature type="region of interest" description="Disordered" evidence="10">
    <location>
        <begin position="3664"/>
        <end position="3700"/>
    </location>
</feature>
<dbReference type="InterPro" id="IPR014030">
    <property type="entry name" value="Ketoacyl_synth_N"/>
</dbReference>
<dbReference type="PANTHER" id="PTHR43775:SF51">
    <property type="entry name" value="INACTIVE PHENOLPHTHIOCEROL SYNTHESIS POLYKETIDE SYNTHASE TYPE I PKS1-RELATED"/>
    <property type="match status" value="1"/>
</dbReference>
<dbReference type="Pfam" id="PF21089">
    <property type="entry name" value="PKS_DH_N"/>
    <property type="match status" value="2"/>
</dbReference>
<feature type="compositionally biased region" description="Low complexity" evidence="10">
    <location>
        <begin position="3664"/>
        <end position="3673"/>
    </location>
</feature>
<dbReference type="InterPro" id="IPR009081">
    <property type="entry name" value="PP-bd_ACP"/>
</dbReference>
<dbReference type="InterPro" id="IPR049900">
    <property type="entry name" value="PKS_mFAS_DH"/>
</dbReference>
<evidence type="ECO:0000256" key="1">
    <source>
        <dbReference type="ARBA" id="ARBA00004792"/>
    </source>
</evidence>
<feature type="domain" description="Ketosynthase family 3 (KS3)" evidence="12">
    <location>
        <begin position="1063"/>
        <end position="1493"/>
    </location>
</feature>
<evidence type="ECO:0000256" key="4">
    <source>
        <dbReference type="ARBA" id="ARBA00022679"/>
    </source>
</evidence>
<dbReference type="PROSITE" id="PS52019">
    <property type="entry name" value="PKS_MFAS_DH"/>
    <property type="match status" value="1"/>
</dbReference>
<keyword evidence="3" id="KW-0597">Phosphoprotein</keyword>